<dbReference type="SUPFAM" id="SSF82171">
    <property type="entry name" value="DPP6 N-terminal domain-like"/>
    <property type="match status" value="1"/>
</dbReference>
<evidence type="ECO:0008006" key="3">
    <source>
        <dbReference type="Google" id="ProtNLM"/>
    </source>
</evidence>
<name>A0A5D4RAV8_9BACI</name>
<organism evidence="1 2">
    <name type="scientific">Bacillus infantis</name>
    <dbReference type="NCBI Taxonomy" id="324767"/>
    <lineage>
        <taxon>Bacteria</taxon>
        <taxon>Bacillati</taxon>
        <taxon>Bacillota</taxon>
        <taxon>Bacilli</taxon>
        <taxon>Bacillales</taxon>
        <taxon>Bacillaceae</taxon>
        <taxon>Bacillus</taxon>
    </lineage>
</organism>
<protein>
    <recommendedName>
        <fullName evidence="3">WD40 repeat domain-containing protein</fullName>
    </recommendedName>
</protein>
<sequence>MKNTARLSILMAIMTIQLYGCSQKEIQYYSNPDVAVLQDNNRVQKGDYQLSVADDKLIIESKKKKFEVSLPEHHSSIQSFHFSYDNRYLAYDAVEGNAVKIFVVDLETGEKVNLSETIGYKYDYNGYHSSCGIAWAPDQNIIAFIGGYNDSARINIYHFDMDEELQAPAGSLIFNDIYGVKWDVAGKSIYYTADSLENENMYGLYQTEIESKGRLIGGKVEKVSEIDKDEYKEWVNNS</sequence>
<dbReference type="AlphaFoldDB" id="A0A5D4RAV8"/>
<dbReference type="EMBL" id="VTER01000006">
    <property type="protein sequence ID" value="TYS47699.1"/>
    <property type="molecule type" value="Genomic_DNA"/>
</dbReference>
<evidence type="ECO:0000313" key="1">
    <source>
        <dbReference type="EMBL" id="TYS47699.1"/>
    </source>
</evidence>
<dbReference type="Gene3D" id="2.120.10.30">
    <property type="entry name" value="TolB, C-terminal domain"/>
    <property type="match status" value="1"/>
</dbReference>
<comment type="caution">
    <text evidence="1">The sequence shown here is derived from an EMBL/GenBank/DDBJ whole genome shotgun (WGS) entry which is preliminary data.</text>
</comment>
<dbReference type="InterPro" id="IPR011042">
    <property type="entry name" value="6-blade_b-propeller_TolB-like"/>
</dbReference>
<proteinExistence type="predicted"/>
<gene>
    <name evidence="1" type="ORF">FZD51_12210</name>
</gene>
<accession>A0A5D4RAV8</accession>
<reference evidence="1 2" key="1">
    <citation type="submission" date="2019-08" db="EMBL/GenBank/DDBJ databases">
        <title>Bacillus genomes from the desert of Cuatro Cienegas, Coahuila.</title>
        <authorList>
            <person name="Olmedo-Alvarez G."/>
        </authorList>
    </citation>
    <scope>NUCLEOTIDE SEQUENCE [LARGE SCALE GENOMIC DNA]</scope>
    <source>
        <strain evidence="1 2">CH446_14T</strain>
    </source>
</reference>
<dbReference type="Proteomes" id="UP000322139">
    <property type="component" value="Unassembled WGS sequence"/>
</dbReference>
<dbReference type="RefSeq" id="WP_148975030.1">
    <property type="nucleotide sequence ID" value="NZ_VTER01000006.1"/>
</dbReference>
<evidence type="ECO:0000313" key="2">
    <source>
        <dbReference type="Proteomes" id="UP000322139"/>
    </source>
</evidence>